<dbReference type="AlphaFoldDB" id="A0A554VIB9"/>
<protein>
    <submittedName>
        <fullName evidence="1">Uncharacterized protein</fullName>
    </submittedName>
</protein>
<dbReference type="Proteomes" id="UP000318833">
    <property type="component" value="Unassembled WGS sequence"/>
</dbReference>
<dbReference type="OrthoDB" id="1164949at2"/>
<organism evidence="1 2">
    <name type="scientific">Aquimarina algiphila</name>
    <dbReference type="NCBI Taxonomy" id="2047982"/>
    <lineage>
        <taxon>Bacteria</taxon>
        <taxon>Pseudomonadati</taxon>
        <taxon>Bacteroidota</taxon>
        <taxon>Flavobacteriia</taxon>
        <taxon>Flavobacteriales</taxon>
        <taxon>Flavobacteriaceae</taxon>
        <taxon>Aquimarina</taxon>
    </lineage>
</organism>
<evidence type="ECO:0000313" key="2">
    <source>
        <dbReference type="Proteomes" id="UP000318833"/>
    </source>
</evidence>
<sequence>MKQQQFPIETSHKDCVNRNLLGWHRQTIIYDISGCDWNIETYKREGAIRCCASMGYANPEDGILFIPTNRPLLRLHWERRYCTKKAVIEVHEAGIKRFDLIVASGLIRVPQYIKDWVRNEKLRVDIKRYASNS</sequence>
<dbReference type="EMBL" id="VLNR01000033">
    <property type="protein sequence ID" value="TSE07410.1"/>
    <property type="molecule type" value="Genomic_DNA"/>
</dbReference>
<comment type="caution">
    <text evidence="1">The sequence shown here is derived from an EMBL/GenBank/DDBJ whole genome shotgun (WGS) entry which is preliminary data.</text>
</comment>
<accession>A0A554VIB9</accession>
<dbReference type="RefSeq" id="WP_143917140.1">
    <property type="nucleotide sequence ID" value="NZ_CANMXV010000038.1"/>
</dbReference>
<evidence type="ECO:0000313" key="1">
    <source>
        <dbReference type="EMBL" id="TSE07410.1"/>
    </source>
</evidence>
<reference evidence="1 2" key="1">
    <citation type="submission" date="2019-07" db="EMBL/GenBank/DDBJ databases">
        <title>The draft genome sequence of Aquimarina algiphila M91.</title>
        <authorList>
            <person name="Meng X."/>
        </authorList>
    </citation>
    <scope>NUCLEOTIDE SEQUENCE [LARGE SCALE GENOMIC DNA]</scope>
    <source>
        <strain evidence="1 2">M91</strain>
    </source>
</reference>
<keyword evidence="2" id="KW-1185">Reference proteome</keyword>
<proteinExistence type="predicted"/>
<gene>
    <name evidence="1" type="ORF">FOF46_15960</name>
</gene>
<name>A0A554VIB9_9FLAO</name>